<sequence>MTKKIKLEPDEKIASCLEGLFETFDGVQNIYFGDLILTNKRLYLISNKLINVEKSFWFSEERVEIAPLSSAFIVGTYHIKIKWIYKGDFFSFYPLLSKFSYP</sequence>
<reference evidence="1" key="1">
    <citation type="submission" date="2022-07" db="EMBL/GenBank/DDBJ databases">
        <title>FELIX.</title>
        <authorList>
            <person name="Wan K.H."/>
            <person name="Park S."/>
            <person name="Lawrence Q."/>
            <person name="Eichenberger J.P."/>
            <person name="Booth B.W."/>
            <person name="Piaggio A.J."/>
            <person name="Chandler J.C."/>
            <person name="Franklin A.B."/>
            <person name="Celniker S.E."/>
        </authorList>
    </citation>
    <scope>NUCLEOTIDE SEQUENCE</scope>
    <source>
        <strain evidence="1">QA-1986 374</strain>
    </source>
</reference>
<keyword evidence="2" id="KW-1185">Reference proteome</keyword>
<gene>
    <name evidence="1" type="ORF">NP439_09075</name>
</gene>
<dbReference type="EMBL" id="CP101914">
    <property type="protein sequence ID" value="UUI04768.1"/>
    <property type="molecule type" value="Genomic_DNA"/>
</dbReference>
<evidence type="ECO:0000313" key="2">
    <source>
        <dbReference type="Proteomes" id="UP001059773"/>
    </source>
</evidence>
<dbReference type="Proteomes" id="UP001059773">
    <property type="component" value="Chromosome"/>
</dbReference>
<accession>A0ABY5JWK8</accession>
<proteinExistence type="predicted"/>
<organism evidence="1 2">
    <name type="scientific">Oceanobacillus jeddahense</name>
    <dbReference type="NCBI Taxonomy" id="1462527"/>
    <lineage>
        <taxon>Bacteria</taxon>
        <taxon>Bacillati</taxon>
        <taxon>Bacillota</taxon>
        <taxon>Bacilli</taxon>
        <taxon>Bacillales</taxon>
        <taxon>Bacillaceae</taxon>
        <taxon>Oceanobacillus</taxon>
    </lineage>
</organism>
<dbReference type="RefSeq" id="WP_256709665.1">
    <property type="nucleotide sequence ID" value="NZ_CP101914.1"/>
</dbReference>
<name>A0ABY5JWK8_9BACI</name>
<protein>
    <recommendedName>
        <fullName evidence="3">GRAM domain-containing protein</fullName>
    </recommendedName>
</protein>
<evidence type="ECO:0000313" key="1">
    <source>
        <dbReference type="EMBL" id="UUI04768.1"/>
    </source>
</evidence>
<evidence type="ECO:0008006" key="3">
    <source>
        <dbReference type="Google" id="ProtNLM"/>
    </source>
</evidence>